<organism evidence="1 2">
    <name type="scientific">Vermiconidia calcicola</name>
    <dbReference type="NCBI Taxonomy" id="1690605"/>
    <lineage>
        <taxon>Eukaryota</taxon>
        <taxon>Fungi</taxon>
        <taxon>Dikarya</taxon>
        <taxon>Ascomycota</taxon>
        <taxon>Pezizomycotina</taxon>
        <taxon>Dothideomycetes</taxon>
        <taxon>Dothideomycetidae</taxon>
        <taxon>Mycosphaerellales</taxon>
        <taxon>Extremaceae</taxon>
        <taxon>Vermiconidia</taxon>
    </lineage>
</organism>
<dbReference type="Proteomes" id="UP001281147">
    <property type="component" value="Unassembled WGS sequence"/>
</dbReference>
<comment type="caution">
    <text evidence="1">The sequence shown here is derived from an EMBL/GenBank/DDBJ whole genome shotgun (WGS) entry which is preliminary data.</text>
</comment>
<keyword evidence="2" id="KW-1185">Reference proteome</keyword>
<protein>
    <submittedName>
        <fullName evidence="1">Uncharacterized protein</fullName>
    </submittedName>
</protein>
<reference evidence="1" key="1">
    <citation type="submission" date="2023-07" db="EMBL/GenBank/DDBJ databases">
        <title>Black Yeasts Isolated from many extreme environments.</title>
        <authorList>
            <person name="Coleine C."/>
            <person name="Stajich J.E."/>
            <person name="Selbmann L."/>
        </authorList>
    </citation>
    <scope>NUCLEOTIDE SEQUENCE</scope>
    <source>
        <strain evidence="1">CCFEE 5714</strain>
    </source>
</reference>
<gene>
    <name evidence="1" type="ORF">LTR37_000047</name>
</gene>
<name>A0ACC3NZE5_9PEZI</name>
<accession>A0ACC3NZE5</accession>
<proteinExistence type="predicted"/>
<evidence type="ECO:0000313" key="2">
    <source>
        <dbReference type="Proteomes" id="UP001281147"/>
    </source>
</evidence>
<sequence>MRAWQYETIENGIENSLKLSTSAPVPTPKPNQHLVRIIATALNPVDYKPAEVPLMRRVAAPKQATPGIDIVGRIAKPASDSPLKVDQLVFGMAGASAFAGGALAEYDVADIKAVVAVAEGLDPVDAGSIGVAGLTAYQSIMPHIKFGSRLFLNGGSGGVGIWGIQIAKAAGCDVTVSCSTANVELCRSLGADQVLDYKKSPVLEQLKQEKPFDHVVDNVGGDYDLYWRCHEYTTPSAKFIGIAASPNLSFFAFAAKVRLVPGFLGGGKRKYAGLFAEPKTDQLEWIAKLVAEKKARAVIDERFAFDKAPEAFRKLKTGRARGKIIVDVAGELGNL</sequence>
<dbReference type="EMBL" id="JAUTXU010000001">
    <property type="protein sequence ID" value="KAK3725899.1"/>
    <property type="molecule type" value="Genomic_DNA"/>
</dbReference>
<evidence type="ECO:0000313" key="1">
    <source>
        <dbReference type="EMBL" id="KAK3725899.1"/>
    </source>
</evidence>